<evidence type="ECO:0000256" key="9">
    <source>
        <dbReference type="SAM" id="MobiDB-lite"/>
    </source>
</evidence>
<evidence type="ECO:0000313" key="11">
    <source>
        <dbReference type="EMBL" id="BDE04981.1"/>
    </source>
</evidence>
<protein>
    <submittedName>
        <fullName evidence="11">Kumamolisin</fullName>
    </submittedName>
</protein>
<dbReference type="PROSITE" id="PS51892">
    <property type="entry name" value="SUBTILASE"/>
    <property type="match status" value="1"/>
</dbReference>
<evidence type="ECO:0000256" key="3">
    <source>
        <dbReference type="ARBA" id="ARBA00022723"/>
    </source>
</evidence>
<dbReference type="Pfam" id="PF09286">
    <property type="entry name" value="Pro-kuma_activ"/>
    <property type="match status" value="1"/>
</dbReference>
<organism evidence="11 12">
    <name type="scientific">Vulcanimicrobium alpinum</name>
    <dbReference type="NCBI Taxonomy" id="3016050"/>
    <lineage>
        <taxon>Bacteria</taxon>
        <taxon>Bacillati</taxon>
        <taxon>Vulcanimicrobiota</taxon>
        <taxon>Vulcanimicrobiia</taxon>
        <taxon>Vulcanimicrobiales</taxon>
        <taxon>Vulcanimicrobiaceae</taxon>
        <taxon>Vulcanimicrobium</taxon>
    </lineage>
</organism>
<dbReference type="EMBL" id="AP025523">
    <property type="protein sequence ID" value="BDE04981.1"/>
    <property type="molecule type" value="Genomic_DNA"/>
</dbReference>
<keyword evidence="4" id="KW-0378">Hydrolase</keyword>
<evidence type="ECO:0000259" key="10">
    <source>
        <dbReference type="PROSITE" id="PS51695"/>
    </source>
</evidence>
<evidence type="ECO:0000256" key="1">
    <source>
        <dbReference type="ARBA" id="ARBA00001913"/>
    </source>
</evidence>
<evidence type="ECO:0000256" key="6">
    <source>
        <dbReference type="ARBA" id="ARBA00022837"/>
    </source>
</evidence>
<feature type="region of interest" description="Disordered" evidence="9">
    <location>
        <begin position="1"/>
        <end position="26"/>
    </location>
</feature>
<dbReference type="GO" id="GO:0004252">
    <property type="term" value="F:serine-type endopeptidase activity"/>
    <property type="evidence" value="ECO:0007669"/>
    <property type="project" value="InterPro"/>
</dbReference>
<evidence type="ECO:0000256" key="4">
    <source>
        <dbReference type="ARBA" id="ARBA00022801"/>
    </source>
</evidence>
<evidence type="ECO:0000256" key="2">
    <source>
        <dbReference type="ARBA" id="ARBA00022670"/>
    </source>
</evidence>
<dbReference type="GO" id="GO:0008240">
    <property type="term" value="F:tripeptidyl-peptidase activity"/>
    <property type="evidence" value="ECO:0007669"/>
    <property type="project" value="TreeGrafter"/>
</dbReference>
<feature type="compositionally biased region" description="Low complexity" evidence="9">
    <location>
        <begin position="16"/>
        <end position="26"/>
    </location>
</feature>
<sequence length="514" mass="51944">MAEERVLVPGSERDAPPAAVSGGAAPSDHTVELTIIVRPRTPVPDAPDTGDAVMTREEFAQRYGAAAEDIAEVDRFASAYGMTVQSTDAARRSVVVSGTVQNVCAAFGTTLLQYERDGVSFLGRTGALSIPASLAAIVRGVHGLDTRPQARAHFRRIRQPRAGAVSFTAAQLGALYGFPADATGRGQTIALIELGGGYKQSDLDAYFKGLGIATPTVISVGVDGAANAPAGDPTSADGEVLLDIEVAGALAPGATIVVYFAPNTDQGFLDAITTAIHDATNRPTVVSISWGGPESTWTQQSLTNYDQAFADAAMVGVTVTAAAGDSGSSDGVTDGNAHVDFPASSPHVVACGGTRLDAAGTTIASETVWNDGAGNGATGGGISDAFPLPSWQANAGVPPSANPGGRVGRGVPDVAADADPQTGYAIVVDGQNEVFGGTSAVAPLWAALVALLNERRGAPLGFVNPALYAQPAAFRDITQGTNGAYRAAPGWDACTGLGSPDGAALARATSRSSG</sequence>
<dbReference type="CDD" id="cd04056">
    <property type="entry name" value="Peptidases_S53"/>
    <property type="match status" value="1"/>
</dbReference>
<evidence type="ECO:0000313" key="12">
    <source>
        <dbReference type="Proteomes" id="UP001317532"/>
    </source>
</evidence>
<dbReference type="InterPro" id="IPR015366">
    <property type="entry name" value="S53_propep"/>
</dbReference>
<dbReference type="PROSITE" id="PS51695">
    <property type="entry name" value="SEDOLISIN"/>
    <property type="match status" value="1"/>
</dbReference>
<keyword evidence="7" id="KW-0865">Zymogen</keyword>
<comment type="cofactor">
    <cofactor evidence="1">
        <name>Ca(2+)</name>
        <dbReference type="ChEBI" id="CHEBI:29108"/>
    </cofactor>
</comment>
<dbReference type="SUPFAM" id="SSF54897">
    <property type="entry name" value="Protease propeptides/inhibitors"/>
    <property type="match status" value="1"/>
</dbReference>
<dbReference type="PANTHER" id="PTHR14218:SF15">
    <property type="entry name" value="TRIPEPTIDYL-PEPTIDASE 1"/>
    <property type="match status" value="1"/>
</dbReference>
<feature type="compositionally biased region" description="Basic and acidic residues" evidence="9">
    <location>
        <begin position="1"/>
        <end position="15"/>
    </location>
</feature>
<dbReference type="GO" id="GO:0046872">
    <property type="term" value="F:metal ion binding"/>
    <property type="evidence" value="ECO:0007669"/>
    <property type="project" value="UniProtKB-KW"/>
</dbReference>
<dbReference type="KEGG" id="vab:WPS_02570"/>
<dbReference type="PANTHER" id="PTHR14218">
    <property type="entry name" value="PROTEASE S8 TRIPEPTIDYL PEPTIDASE I CLN2"/>
    <property type="match status" value="1"/>
</dbReference>
<proteinExistence type="inferred from homology"/>
<keyword evidence="12" id="KW-1185">Reference proteome</keyword>
<dbReference type="InterPro" id="IPR050819">
    <property type="entry name" value="Tripeptidyl-peptidase_I"/>
</dbReference>
<comment type="caution">
    <text evidence="8">Lacks conserved residue(s) required for the propagation of feature annotation.</text>
</comment>
<dbReference type="CDD" id="cd11377">
    <property type="entry name" value="Pro-peptidase_S53"/>
    <property type="match status" value="1"/>
</dbReference>
<dbReference type="SMART" id="SM00944">
    <property type="entry name" value="Pro-kuma_activ"/>
    <property type="match status" value="1"/>
</dbReference>
<dbReference type="InterPro" id="IPR036852">
    <property type="entry name" value="Peptidase_S8/S53_dom_sf"/>
</dbReference>
<dbReference type="RefSeq" id="WP_317996056.1">
    <property type="nucleotide sequence ID" value="NZ_AP025523.1"/>
</dbReference>
<gene>
    <name evidence="11" type="ORF">WPS_02570</name>
</gene>
<dbReference type="Gene3D" id="3.40.50.200">
    <property type="entry name" value="Peptidase S8/S53 domain"/>
    <property type="match status" value="1"/>
</dbReference>
<keyword evidence="6" id="KW-0106">Calcium</keyword>
<dbReference type="Proteomes" id="UP001317532">
    <property type="component" value="Chromosome"/>
</dbReference>
<evidence type="ECO:0000256" key="5">
    <source>
        <dbReference type="ARBA" id="ARBA00022825"/>
    </source>
</evidence>
<name>A0AAN1XSG4_UNVUL</name>
<reference evidence="11 12" key="1">
    <citation type="journal article" date="2022" name="ISME Commun">
        <title>Vulcanimicrobium alpinus gen. nov. sp. nov., the first cultivated representative of the candidate phylum 'Eremiobacterota', is a metabolically versatile aerobic anoxygenic phototroph.</title>
        <authorList>
            <person name="Yabe S."/>
            <person name="Muto K."/>
            <person name="Abe K."/>
            <person name="Yokota A."/>
            <person name="Staudigel H."/>
            <person name="Tebo B.M."/>
        </authorList>
    </citation>
    <scope>NUCLEOTIDE SEQUENCE [LARGE SCALE GENOMIC DNA]</scope>
    <source>
        <strain evidence="11 12">WC8-2</strain>
    </source>
</reference>
<dbReference type="SUPFAM" id="SSF52743">
    <property type="entry name" value="Subtilisin-like"/>
    <property type="match status" value="1"/>
</dbReference>
<dbReference type="InterPro" id="IPR030400">
    <property type="entry name" value="Sedolisin_dom"/>
</dbReference>
<feature type="domain" description="Peptidase S53" evidence="10">
    <location>
        <begin position="166"/>
        <end position="512"/>
    </location>
</feature>
<comment type="similarity">
    <text evidence="8">Belongs to the peptidase S8 family.</text>
</comment>
<keyword evidence="3" id="KW-0479">Metal-binding</keyword>
<dbReference type="AlphaFoldDB" id="A0AAN1XSG4"/>
<dbReference type="GO" id="GO:0006508">
    <property type="term" value="P:proteolysis"/>
    <property type="evidence" value="ECO:0007669"/>
    <property type="project" value="UniProtKB-KW"/>
</dbReference>
<accession>A0AAN1XSG4</accession>
<keyword evidence="2" id="KW-0645">Protease</keyword>
<evidence type="ECO:0000256" key="7">
    <source>
        <dbReference type="ARBA" id="ARBA00023145"/>
    </source>
</evidence>
<evidence type="ECO:0000256" key="8">
    <source>
        <dbReference type="PROSITE-ProRule" id="PRU01240"/>
    </source>
</evidence>
<keyword evidence="5" id="KW-0720">Serine protease</keyword>